<evidence type="ECO:0008006" key="9">
    <source>
        <dbReference type="Google" id="ProtNLM"/>
    </source>
</evidence>
<evidence type="ECO:0000256" key="2">
    <source>
        <dbReference type="SAM" id="SignalP"/>
    </source>
</evidence>
<dbReference type="Proteomes" id="UP000434957">
    <property type="component" value="Unassembled WGS sequence"/>
</dbReference>
<evidence type="ECO:0000313" key="5">
    <source>
        <dbReference type="EMBL" id="KAE9332851.1"/>
    </source>
</evidence>
<sequence length="158" mass="17219">MKFSALLLLLVSAIAASVVPSAYGLEEDAKGAHLRQLQDQPSGQDQPQQPGFQNVQPQQPGFPNVMSGFPNVQPQQPNVPYYMLGGMNTGNTMTTTNTNPGSNEIMIGGCFPGSWDWPRCRYGCFPGSWNWPRCRYGGGGGGGCFPGSWSWPRCRWMA</sequence>
<comment type="caution">
    <text evidence="4">The sequence shown here is derived from an EMBL/GenBank/DDBJ whole genome shotgun (WGS) entry which is preliminary data.</text>
</comment>
<dbReference type="EMBL" id="QXFV01000923">
    <property type="protein sequence ID" value="KAE9021003.1"/>
    <property type="molecule type" value="Genomic_DNA"/>
</dbReference>
<name>A0A6A3LYJ6_9STRA</name>
<evidence type="ECO:0000256" key="1">
    <source>
        <dbReference type="SAM" id="MobiDB-lite"/>
    </source>
</evidence>
<evidence type="ECO:0000313" key="8">
    <source>
        <dbReference type="Proteomes" id="UP000435112"/>
    </source>
</evidence>
<feature type="signal peptide" evidence="2">
    <location>
        <begin position="1"/>
        <end position="24"/>
    </location>
</feature>
<gene>
    <name evidence="4" type="ORF">PR001_g13459</name>
    <name evidence="3" type="ORF">PR002_g13801</name>
    <name evidence="5" type="ORF">PR003_g14305</name>
</gene>
<evidence type="ECO:0000313" key="6">
    <source>
        <dbReference type="Proteomes" id="UP000429607"/>
    </source>
</evidence>
<reference evidence="6 8" key="1">
    <citation type="submission" date="2018-09" db="EMBL/GenBank/DDBJ databases">
        <title>Genomic investigation of the strawberry pathogen Phytophthora fragariae indicates pathogenicity is determined by transcriptional variation in three key races.</title>
        <authorList>
            <person name="Adams T.M."/>
            <person name="Armitage A.D."/>
            <person name="Sobczyk M.K."/>
            <person name="Bates H.J."/>
            <person name="Dunwell J.M."/>
            <person name="Nellist C.F."/>
            <person name="Harrison R.J."/>
        </authorList>
    </citation>
    <scope>NUCLEOTIDE SEQUENCE [LARGE SCALE GENOMIC DNA]</scope>
    <source>
        <strain evidence="4 6">SCRP249</strain>
        <strain evidence="3 8">SCRP324</strain>
        <strain evidence="5 7">SCRP333</strain>
    </source>
</reference>
<feature type="chain" id="PRO_5036165137" description="CBM1 domain-containing protein" evidence="2">
    <location>
        <begin position="25"/>
        <end position="158"/>
    </location>
</feature>
<protein>
    <recommendedName>
        <fullName evidence="9">CBM1 domain-containing protein</fullName>
    </recommendedName>
</protein>
<dbReference type="OrthoDB" id="129535at2759"/>
<proteinExistence type="predicted"/>
<evidence type="ECO:0000313" key="7">
    <source>
        <dbReference type="Proteomes" id="UP000434957"/>
    </source>
</evidence>
<feature type="compositionally biased region" description="Low complexity" evidence="1">
    <location>
        <begin position="38"/>
        <end position="66"/>
    </location>
</feature>
<dbReference type="Proteomes" id="UP000435112">
    <property type="component" value="Unassembled WGS sequence"/>
</dbReference>
<dbReference type="EMBL" id="QXFT01000942">
    <property type="protein sequence ID" value="KAE9332851.1"/>
    <property type="molecule type" value="Genomic_DNA"/>
</dbReference>
<dbReference type="EMBL" id="QXFU01000930">
    <property type="protein sequence ID" value="KAE9015905.1"/>
    <property type="molecule type" value="Genomic_DNA"/>
</dbReference>
<organism evidence="4 6">
    <name type="scientific">Phytophthora rubi</name>
    <dbReference type="NCBI Taxonomy" id="129364"/>
    <lineage>
        <taxon>Eukaryota</taxon>
        <taxon>Sar</taxon>
        <taxon>Stramenopiles</taxon>
        <taxon>Oomycota</taxon>
        <taxon>Peronosporomycetes</taxon>
        <taxon>Peronosporales</taxon>
        <taxon>Peronosporaceae</taxon>
        <taxon>Phytophthora</taxon>
    </lineage>
</organism>
<evidence type="ECO:0000313" key="3">
    <source>
        <dbReference type="EMBL" id="KAE9015905.1"/>
    </source>
</evidence>
<accession>A0A6A3LYJ6</accession>
<keyword evidence="7" id="KW-1185">Reference proteome</keyword>
<evidence type="ECO:0000313" key="4">
    <source>
        <dbReference type="EMBL" id="KAE9021003.1"/>
    </source>
</evidence>
<dbReference type="AlphaFoldDB" id="A0A6A3LYJ6"/>
<dbReference type="Proteomes" id="UP000429607">
    <property type="component" value="Unassembled WGS sequence"/>
</dbReference>
<feature type="region of interest" description="Disordered" evidence="1">
    <location>
        <begin position="34"/>
        <end position="66"/>
    </location>
</feature>
<keyword evidence="2" id="KW-0732">Signal</keyword>